<feature type="region of interest" description="Disordered" evidence="5">
    <location>
        <begin position="1"/>
        <end position="25"/>
    </location>
</feature>
<keyword evidence="2 6" id="KW-0812">Transmembrane</keyword>
<feature type="transmembrane region" description="Helical" evidence="6">
    <location>
        <begin position="67"/>
        <end position="88"/>
    </location>
</feature>
<dbReference type="InterPro" id="IPR002293">
    <property type="entry name" value="AA/rel_permease1"/>
</dbReference>
<evidence type="ECO:0000256" key="4">
    <source>
        <dbReference type="ARBA" id="ARBA00023136"/>
    </source>
</evidence>
<dbReference type="Proteomes" id="UP001162164">
    <property type="component" value="Unassembled WGS sequence"/>
</dbReference>
<evidence type="ECO:0000256" key="6">
    <source>
        <dbReference type="SAM" id="Phobius"/>
    </source>
</evidence>
<evidence type="ECO:0000313" key="7">
    <source>
        <dbReference type="EMBL" id="KAJ8971764.1"/>
    </source>
</evidence>
<dbReference type="InterPro" id="IPR050598">
    <property type="entry name" value="AminoAcid_Transporter"/>
</dbReference>
<gene>
    <name evidence="7" type="ORF">NQ317_004694</name>
</gene>
<feature type="transmembrane region" description="Helical" evidence="6">
    <location>
        <begin position="35"/>
        <end position="55"/>
    </location>
</feature>
<keyword evidence="3 6" id="KW-1133">Transmembrane helix</keyword>
<dbReference type="PANTHER" id="PTHR11785">
    <property type="entry name" value="AMINO ACID TRANSPORTER"/>
    <property type="match status" value="1"/>
</dbReference>
<evidence type="ECO:0000256" key="5">
    <source>
        <dbReference type="SAM" id="MobiDB-lite"/>
    </source>
</evidence>
<evidence type="ECO:0000256" key="2">
    <source>
        <dbReference type="ARBA" id="ARBA00022692"/>
    </source>
</evidence>
<dbReference type="Gene3D" id="1.20.1740.10">
    <property type="entry name" value="Amino acid/polyamine transporter I"/>
    <property type="match status" value="1"/>
</dbReference>
<evidence type="ECO:0000313" key="8">
    <source>
        <dbReference type="Proteomes" id="UP001162164"/>
    </source>
</evidence>
<comment type="subcellular location">
    <subcellularLocation>
        <location evidence="1">Membrane</location>
        <topology evidence="1">Multi-pass membrane protein</topology>
    </subcellularLocation>
</comment>
<dbReference type="Pfam" id="PF13520">
    <property type="entry name" value="AA_permease_2"/>
    <property type="match status" value="1"/>
</dbReference>
<sequence length="180" mass="18870">LNKNSEIEMANSKKGSSSDVSVHNSSSGVKMKKELSLLDGVAIIVGVIIGSGIFVSPKGVLINSGSVGQALIVWILSGILSMIGALCYAELVPTGNAITAITFAQYILQPLWGDCPAPYEAVRLVAAATTCLLTVTLGPLVRSPGSRHLDLPAHYVVKVDQLTPRGSHLIWPLLASNLLT</sequence>
<dbReference type="PANTHER" id="PTHR11785:SF240">
    <property type="entry name" value="LD25378P"/>
    <property type="match status" value="1"/>
</dbReference>
<keyword evidence="4 6" id="KW-0472">Membrane</keyword>
<accession>A0ABQ9J293</accession>
<reference evidence="7" key="1">
    <citation type="journal article" date="2023" name="Insect Mol. Biol.">
        <title>Genome sequencing provides insights into the evolution of gene families encoding plant cell wall-degrading enzymes in longhorned beetles.</title>
        <authorList>
            <person name="Shin N.R."/>
            <person name="Okamura Y."/>
            <person name="Kirsch R."/>
            <person name="Pauchet Y."/>
        </authorList>
    </citation>
    <scope>NUCLEOTIDE SEQUENCE</scope>
    <source>
        <strain evidence="7">MMC_N1</strain>
    </source>
</reference>
<evidence type="ECO:0000256" key="3">
    <source>
        <dbReference type="ARBA" id="ARBA00022989"/>
    </source>
</evidence>
<keyword evidence="8" id="KW-1185">Reference proteome</keyword>
<name>A0ABQ9J293_9CUCU</name>
<proteinExistence type="predicted"/>
<dbReference type="EMBL" id="JAPWTJ010001435">
    <property type="protein sequence ID" value="KAJ8971764.1"/>
    <property type="molecule type" value="Genomic_DNA"/>
</dbReference>
<protein>
    <submittedName>
        <fullName evidence="7">Uncharacterized protein</fullName>
    </submittedName>
</protein>
<feature type="non-terminal residue" evidence="7">
    <location>
        <position position="1"/>
    </location>
</feature>
<comment type="caution">
    <text evidence="7">The sequence shown here is derived from an EMBL/GenBank/DDBJ whole genome shotgun (WGS) entry which is preliminary data.</text>
</comment>
<evidence type="ECO:0000256" key="1">
    <source>
        <dbReference type="ARBA" id="ARBA00004141"/>
    </source>
</evidence>
<organism evidence="7 8">
    <name type="scientific">Molorchus minor</name>
    <dbReference type="NCBI Taxonomy" id="1323400"/>
    <lineage>
        <taxon>Eukaryota</taxon>
        <taxon>Metazoa</taxon>
        <taxon>Ecdysozoa</taxon>
        <taxon>Arthropoda</taxon>
        <taxon>Hexapoda</taxon>
        <taxon>Insecta</taxon>
        <taxon>Pterygota</taxon>
        <taxon>Neoptera</taxon>
        <taxon>Endopterygota</taxon>
        <taxon>Coleoptera</taxon>
        <taxon>Polyphaga</taxon>
        <taxon>Cucujiformia</taxon>
        <taxon>Chrysomeloidea</taxon>
        <taxon>Cerambycidae</taxon>
        <taxon>Lamiinae</taxon>
        <taxon>Monochamini</taxon>
        <taxon>Molorchus</taxon>
    </lineage>
</organism>